<dbReference type="Proteomes" id="UP000507470">
    <property type="component" value="Unassembled WGS sequence"/>
</dbReference>
<dbReference type="EMBL" id="CACVKT020007353">
    <property type="protein sequence ID" value="CAC5407090.1"/>
    <property type="molecule type" value="Genomic_DNA"/>
</dbReference>
<name>A0A6J8DJD2_MYTCO</name>
<dbReference type="OrthoDB" id="6140538at2759"/>
<organism evidence="1 2">
    <name type="scientific">Mytilus coruscus</name>
    <name type="common">Sea mussel</name>
    <dbReference type="NCBI Taxonomy" id="42192"/>
    <lineage>
        <taxon>Eukaryota</taxon>
        <taxon>Metazoa</taxon>
        <taxon>Spiralia</taxon>
        <taxon>Lophotrochozoa</taxon>
        <taxon>Mollusca</taxon>
        <taxon>Bivalvia</taxon>
        <taxon>Autobranchia</taxon>
        <taxon>Pteriomorphia</taxon>
        <taxon>Mytilida</taxon>
        <taxon>Mytiloidea</taxon>
        <taxon>Mytilidae</taxon>
        <taxon>Mytilinae</taxon>
        <taxon>Mytilus</taxon>
    </lineage>
</organism>
<dbReference type="AlphaFoldDB" id="A0A6J8DJD2"/>
<protein>
    <submittedName>
        <fullName evidence="1">NIM1</fullName>
        <ecNumber evidence="1">2.7.11.1</ecNumber>
    </submittedName>
</protein>
<keyword evidence="2" id="KW-1185">Reference proteome</keyword>
<keyword evidence="1" id="KW-0808">Transferase</keyword>
<dbReference type="EC" id="2.7.11.1" evidence="1"/>
<evidence type="ECO:0000313" key="2">
    <source>
        <dbReference type="Proteomes" id="UP000507470"/>
    </source>
</evidence>
<dbReference type="GO" id="GO:0004674">
    <property type="term" value="F:protein serine/threonine kinase activity"/>
    <property type="evidence" value="ECO:0007669"/>
    <property type="project" value="UniProtKB-EC"/>
</dbReference>
<proteinExistence type="predicted"/>
<accession>A0A6J8DJD2</accession>
<gene>
    <name evidence="1" type="ORF">MCOR_40601</name>
</gene>
<sequence>MDLQDKNISLQFYKYLCDIVGSKEVVRTRRYIFTAKDIVESNNSVTLVSSGSKAEGLDLKGSDYDQMIHPNVIRVYESLKDVQYDQSKLLLVMETNDTKPGFTKLKTVNKLYLDIDMIHDWCETMGEETYISSKRCREQNLKDGMIIHGPCQSLPDGEYDQAICLRCEEWITPAQQWIFRSRTEWPHNTLVTSALLLTNYYNQTQLYSDLDIVQLKPLDQTLAYVVNMELNEKLLSLQFYNYLCDIIGSEEVVRTRRQIFTANDIGDNTIFANAISSGSKAEGLDLKGSDYDQMMQLEFIRVYESLNDIQSYPDKIPLVMVNNDTKPGFTKIKLVNSSYLDIDLIQDWCETVGEETYISSKRFREQHLNLCDELVMHGPCLSNGGF</sequence>
<evidence type="ECO:0000313" key="1">
    <source>
        <dbReference type="EMBL" id="CAC5407090.1"/>
    </source>
</evidence>
<reference evidence="1 2" key="1">
    <citation type="submission" date="2020-06" db="EMBL/GenBank/DDBJ databases">
        <authorList>
            <person name="Li R."/>
            <person name="Bekaert M."/>
        </authorList>
    </citation>
    <scope>NUCLEOTIDE SEQUENCE [LARGE SCALE GENOMIC DNA]</scope>
    <source>
        <strain evidence="2">wild</strain>
    </source>
</reference>